<reference evidence="2" key="1">
    <citation type="submission" date="2023-04" db="EMBL/GenBank/DDBJ databases">
        <authorList>
            <person name="Vijverberg K."/>
            <person name="Xiong W."/>
            <person name="Schranz E."/>
        </authorList>
    </citation>
    <scope>NUCLEOTIDE SEQUENCE</scope>
</reference>
<feature type="compositionally biased region" description="Basic and acidic residues" evidence="1">
    <location>
        <begin position="1"/>
        <end position="10"/>
    </location>
</feature>
<dbReference type="Proteomes" id="UP001177003">
    <property type="component" value="Chromosome 6"/>
</dbReference>
<feature type="region of interest" description="Disordered" evidence="1">
    <location>
        <begin position="1"/>
        <end position="20"/>
    </location>
</feature>
<gene>
    <name evidence="2" type="ORF">LSALG_LOCUS29672</name>
</gene>
<feature type="region of interest" description="Disordered" evidence="1">
    <location>
        <begin position="149"/>
        <end position="176"/>
    </location>
</feature>
<accession>A0AA35ZEY3</accession>
<name>A0AA35ZEY3_LACSI</name>
<evidence type="ECO:0000313" key="3">
    <source>
        <dbReference type="Proteomes" id="UP001177003"/>
    </source>
</evidence>
<feature type="compositionally biased region" description="Basic residues" evidence="1">
    <location>
        <begin position="11"/>
        <end position="20"/>
    </location>
</feature>
<dbReference type="EMBL" id="OX465082">
    <property type="protein sequence ID" value="CAI9290482.1"/>
    <property type="molecule type" value="Genomic_DNA"/>
</dbReference>
<sequence length="176" mass="19414">MKRRAEDMAKHLSKKKKTKKRKFVILTESSEDEEVIETPEATPIIEPSSPKKTTVIPLGVSSAKSFHEEARTSDIPTHISDTDVNVTMGEGDLHKEAPKSVHGTPVILPIETITSTSISLPPHIIPNTSSTDSPTFENIINQPFTTIFSSQSTNPPQPMEESENEETEVLEELSKP</sequence>
<keyword evidence="3" id="KW-1185">Reference proteome</keyword>
<feature type="compositionally biased region" description="Acidic residues" evidence="1">
    <location>
        <begin position="160"/>
        <end position="176"/>
    </location>
</feature>
<feature type="region of interest" description="Disordered" evidence="1">
    <location>
        <begin position="29"/>
        <end position="54"/>
    </location>
</feature>
<protein>
    <submittedName>
        <fullName evidence="2">Uncharacterized protein</fullName>
    </submittedName>
</protein>
<evidence type="ECO:0000313" key="2">
    <source>
        <dbReference type="EMBL" id="CAI9290482.1"/>
    </source>
</evidence>
<proteinExistence type="predicted"/>
<evidence type="ECO:0000256" key="1">
    <source>
        <dbReference type="SAM" id="MobiDB-lite"/>
    </source>
</evidence>
<organism evidence="2 3">
    <name type="scientific">Lactuca saligna</name>
    <name type="common">Willowleaf lettuce</name>
    <dbReference type="NCBI Taxonomy" id="75948"/>
    <lineage>
        <taxon>Eukaryota</taxon>
        <taxon>Viridiplantae</taxon>
        <taxon>Streptophyta</taxon>
        <taxon>Embryophyta</taxon>
        <taxon>Tracheophyta</taxon>
        <taxon>Spermatophyta</taxon>
        <taxon>Magnoliopsida</taxon>
        <taxon>eudicotyledons</taxon>
        <taxon>Gunneridae</taxon>
        <taxon>Pentapetalae</taxon>
        <taxon>asterids</taxon>
        <taxon>campanulids</taxon>
        <taxon>Asterales</taxon>
        <taxon>Asteraceae</taxon>
        <taxon>Cichorioideae</taxon>
        <taxon>Cichorieae</taxon>
        <taxon>Lactucinae</taxon>
        <taxon>Lactuca</taxon>
    </lineage>
</organism>
<dbReference type="AlphaFoldDB" id="A0AA35ZEY3"/>